<dbReference type="PANTHER" id="PTHR35530:SF2">
    <property type="entry name" value="BSL4019 PROTEIN"/>
    <property type="match status" value="1"/>
</dbReference>
<dbReference type="RefSeq" id="WP_126922740.1">
    <property type="nucleotide sequence ID" value="NZ_ML133691.1"/>
</dbReference>
<protein>
    <recommendedName>
        <fullName evidence="3">4-oxalocrotonate tautomerase-like domain-containing protein</fullName>
    </recommendedName>
</protein>
<dbReference type="Proteomes" id="UP000278823">
    <property type="component" value="Unassembled WGS sequence"/>
</dbReference>
<reference evidence="5" key="1">
    <citation type="submission" date="2018-11" db="EMBL/GenBank/DDBJ databases">
        <title>Rhizobium chutanense sp. nov., isolated from root nodules of Phaseolus vulgaris in China.</title>
        <authorList>
            <person name="Huo Y."/>
        </authorList>
    </citation>
    <scope>NUCLEOTIDE SEQUENCE [LARGE SCALE GENOMIC DNA]</scope>
    <source>
        <strain evidence="5">CCBAU 65647</strain>
    </source>
</reference>
<name>A0A3S0TAY2_9HYPH</name>
<gene>
    <name evidence="4" type="ORF">EFQ99_19580</name>
</gene>
<dbReference type="PANTHER" id="PTHR35530">
    <property type="entry name" value="TAUTOMERASE-RELATED"/>
    <property type="match status" value="1"/>
</dbReference>
<keyword evidence="5" id="KW-1185">Reference proteome</keyword>
<proteinExistence type="inferred from homology"/>
<dbReference type="GO" id="GO:0016853">
    <property type="term" value="F:isomerase activity"/>
    <property type="evidence" value="ECO:0007669"/>
    <property type="project" value="UniProtKB-KW"/>
</dbReference>
<evidence type="ECO:0000256" key="1">
    <source>
        <dbReference type="ARBA" id="ARBA00006723"/>
    </source>
</evidence>
<dbReference type="Gene3D" id="3.30.429.10">
    <property type="entry name" value="Macrophage Migration Inhibitory Factor"/>
    <property type="match status" value="1"/>
</dbReference>
<evidence type="ECO:0000313" key="4">
    <source>
        <dbReference type="EMBL" id="RUM24147.1"/>
    </source>
</evidence>
<evidence type="ECO:0000256" key="2">
    <source>
        <dbReference type="ARBA" id="ARBA00023235"/>
    </source>
</evidence>
<dbReference type="InterPro" id="IPR004370">
    <property type="entry name" value="4-OT-like_dom"/>
</dbReference>
<organism evidence="4 5">
    <name type="scientific">Rhizobium vallis</name>
    <dbReference type="NCBI Taxonomy" id="634290"/>
    <lineage>
        <taxon>Bacteria</taxon>
        <taxon>Pseudomonadati</taxon>
        <taxon>Pseudomonadota</taxon>
        <taxon>Alphaproteobacteria</taxon>
        <taxon>Hyphomicrobiales</taxon>
        <taxon>Rhizobiaceae</taxon>
        <taxon>Rhizobium/Agrobacterium group</taxon>
        <taxon>Rhizobium</taxon>
    </lineage>
</organism>
<comment type="similarity">
    <text evidence="1">Belongs to the 4-oxalocrotonate tautomerase family.</text>
</comment>
<dbReference type="AlphaFoldDB" id="A0A3S0TAY2"/>
<evidence type="ECO:0000313" key="5">
    <source>
        <dbReference type="Proteomes" id="UP000278823"/>
    </source>
</evidence>
<keyword evidence="2" id="KW-0413">Isomerase</keyword>
<evidence type="ECO:0000259" key="3">
    <source>
        <dbReference type="Pfam" id="PF01361"/>
    </source>
</evidence>
<dbReference type="Pfam" id="PF01361">
    <property type="entry name" value="Tautomerase"/>
    <property type="match status" value="1"/>
</dbReference>
<feature type="domain" description="4-oxalocrotonate tautomerase-like" evidence="3">
    <location>
        <begin position="56"/>
        <end position="111"/>
    </location>
</feature>
<comment type="caution">
    <text evidence="4">The sequence shown here is derived from an EMBL/GenBank/DDBJ whole genome shotgun (WGS) entry which is preliminary data.</text>
</comment>
<sequence>MFSICVRYHRRHASDRLRLARVLRLQQRCCAARVIGEALRGFVTPRRGEKRRYGMPTIQVQMLLGRSREQKREMAEVFTREMARIAKCGESDVQIIFDEVPKENWAVGGVLNDER</sequence>
<dbReference type="SUPFAM" id="SSF55331">
    <property type="entry name" value="Tautomerase/MIF"/>
    <property type="match status" value="1"/>
</dbReference>
<dbReference type="InterPro" id="IPR014347">
    <property type="entry name" value="Tautomerase/MIF_sf"/>
</dbReference>
<accession>A0A3S0TAY2</accession>
<dbReference type="OrthoDB" id="3395834at2"/>
<dbReference type="EMBL" id="RJTH01000006">
    <property type="protein sequence ID" value="RUM24147.1"/>
    <property type="molecule type" value="Genomic_DNA"/>
</dbReference>